<evidence type="ECO:0000256" key="3">
    <source>
        <dbReference type="ARBA" id="ARBA00023163"/>
    </source>
</evidence>
<dbReference type="Pfam" id="PF00440">
    <property type="entry name" value="TetR_N"/>
    <property type="match status" value="1"/>
</dbReference>
<dbReference type="EMBL" id="CP001821">
    <property type="protein sequence ID" value="ACZ31806.1"/>
    <property type="molecule type" value="Genomic_DNA"/>
</dbReference>
<protein>
    <submittedName>
        <fullName evidence="7">Transcriptional regulator, TetR family</fullName>
    </submittedName>
</protein>
<reference evidence="8" key="1">
    <citation type="submission" date="2009-11" db="EMBL/GenBank/DDBJ databases">
        <title>The complete chromosome of Xylanimonas cellulosilytica DSM 15894.</title>
        <authorList>
            <consortium name="US DOE Joint Genome Institute (JGI-PGF)"/>
            <person name="Lucas S."/>
            <person name="Copeland A."/>
            <person name="Lapidus A."/>
            <person name="Glavina del Rio T."/>
            <person name="Dalin E."/>
            <person name="Tice H."/>
            <person name="Bruce D."/>
            <person name="Goodwin L."/>
            <person name="Pitluck S."/>
            <person name="Kyrpides N."/>
            <person name="Mavromatis K."/>
            <person name="Ivanova N."/>
            <person name="Mikhailova N."/>
            <person name="Foster B."/>
            <person name="Clum A."/>
            <person name="Brettin T."/>
            <person name="Detter J.C."/>
            <person name="Han C."/>
            <person name="Larimer F."/>
            <person name="Land M."/>
            <person name="Hauser L."/>
            <person name="Markowitz V."/>
            <person name="Cheng J.F."/>
            <person name="Hugenholtz P."/>
            <person name="Woyke T."/>
            <person name="Wu D."/>
            <person name="Gehrich-Schroeter G."/>
            <person name="Schneider S."/>
            <person name="Pukall S.R."/>
            <person name="Klenk H.P."/>
            <person name="Eisen J.A."/>
        </authorList>
    </citation>
    <scope>NUCLEOTIDE SEQUENCE [LARGE SCALE GENOMIC DNA]</scope>
    <source>
        <strain evidence="8">DSM 15894 / CECT 5975 / LMG 20990 / XIL07</strain>
    </source>
</reference>
<dbReference type="InterPro" id="IPR001647">
    <property type="entry name" value="HTH_TetR"/>
</dbReference>
<dbReference type="InterPro" id="IPR009057">
    <property type="entry name" value="Homeodomain-like_sf"/>
</dbReference>
<evidence type="ECO:0000256" key="5">
    <source>
        <dbReference type="SAM" id="MobiDB-lite"/>
    </source>
</evidence>
<dbReference type="InterPro" id="IPR050109">
    <property type="entry name" value="HTH-type_TetR-like_transc_reg"/>
</dbReference>
<feature type="region of interest" description="Disordered" evidence="5">
    <location>
        <begin position="1"/>
        <end position="46"/>
    </location>
</feature>
<gene>
    <name evidence="7" type="ordered locus">Xcel_2792</name>
</gene>
<proteinExistence type="predicted"/>
<dbReference type="PRINTS" id="PR00455">
    <property type="entry name" value="HTHTETR"/>
</dbReference>
<sequence>MSAAGGKGTAHGDTNATTSCYSSRVQDMAEEGSAREPARRPGGRTARVRRRVLEAAAELIARDGIGGMRYDQVAELAGVNRTSVYRNWPDRTVLVADALATVGADAAPLHDSGDLEADLVDYLEALAAATASLQGRALLNVVASARENPELRAAVDKVFDRRLATLQDRLQAAVDRGELPAIDFSLLGEMLAGPVQLFVNRGARPFTRADAQRVSSIVLAGVRATAAHGDAPVDDDRDVEEVRRAGPP</sequence>
<dbReference type="HOGENOM" id="CLU_069356_25_2_11"/>
<dbReference type="InterPro" id="IPR011075">
    <property type="entry name" value="TetR_C"/>
</dbReference>
<evidence type="ECO:0000256" key="1">
    <source>
        <dbReference type="ARBA" id="ARBA00023015"/>
    </source>
</evidence>
<dbReference type="SUPFAM" id="SSF46689">
    <property type="entry name" value="Homeodomain-like"/>
    <property type="match status" value="1"/>
</dbReference>
<dbReference type="PANTHER" id="PTHR30055">
    <property type="entry name" value="HTH-TYPE TRANSCRIPTIONAL REGULATOR RUTR"/>
    <property type="match status" value="1"/>
</dbReference>
<evidence type="ECO:0000313" key="7">
    <source>
        <dbReference type="EMBL" id="ACZ31806.1"/>
    </source>
</evidence>
<evidence type="ECO:0000256" key="4">
    <source>
        <dbReference type="PROSITE-ProRule" id="PRU00335"/>
    </source>
</evidence>
<dbReference type="Proteomes" id="UP000002255">
    <property type="component" value="Chromosome"/>
</dbReference>
<dbReference type="Pfam" id="PF16859">
    <property type="entry name" value="TetR_C_11"/>
    <property type="match status" value="1"/>
</dbReference>
<feature type="domain" description="HTH tetR-type" evidence="6">
    <location>
        <begin position="46"/>
        <end position="106"/>
    </location>
</feature>
<keyword evidence="1" id="KW-0805">Transcription regulation</keyword>
<dbReference type="GO" id="GO:0003700">
    <property type="term" value="F:DNA-binding transcription factor activity"/>
    <property type="evidence" value="ECO:0007669"/>
    <property type="project" value="TreeGrafter"/>
</dbReference>
<evidence type="ECO:0000313" key="8">
    <source>
        <dbReference type="Proteomes" id="UP000002255"/>
    </source>
</evidence>
<organism evidence="7 8">
    <name type="scientific">Xylanimonas cellulosilytica (strain DSM 15894 / JCM 12276 / CECT 5975 / KCTC 9989 / LMG 20990 / NBRC 107835 / XIL07)</name>
    <dbReference type="NCBI Taxonomy" id="446471"/>
    <lineage>
        <taxon>Bacteria</taxon>
        <taxon>Bacillati</taxon>
        <taxon>Actinomycetota</taxon>
        <taxon>Actinomycetes</taxon>
        <taxon>Micrococcales</taxon>
        <taxon>Promicromonosporaceae</taxon>
        <taxon>Xylanimonas</taxon>
    </lineage>
</organism>
<dbReference type="SUPFAM" id="SSF48498">
    <property type="entry name" value="Tetracyclin repressor-like, C-terminal domain"/>
    <property type="match status" value="1"/>
</dbReference>
<dbReference type="Gene3D" id="1.10.357.10">
    <property type="entry name" value="Tetracycline Repressor, domain 2"/>
    <property type="match status" value="1"/>
</dbReference>
<dbReference type="GO" id="GO:0000976">
    <property type="term" value="F:transcription cis-regulatory region binding"/>
    <property type="evidence" value="ECO:0007669"/>
    <property type="project" value="TreeGrafter"/>
</dbReference>
<keyword evidence="2 4" id="KW-0238">DNA-binding</keyword>
<feature type="compositionally biased region" description="Polar residues" evidence="5">
    <location>
        <begin position="12"/>
        <end position="25"/>
    </location>
</feature>
<keyword evidence="3" id="KW-0804">Transcription</keyword>
<feature type="region of interest" description="Disordered" evidence="5">
    <location>
        <begin position="229"/>
        <end position="248"/>
    </location>
</feature>
<dbReference type="InterPro" id="IPR036271">
    <property type="entry name" value="Tet_transcr_reg_TetR-rel_C_sf"/>
</dbReference>
<reference evidence="7 8" key="2">
    <citation type="journal article" date="2010" name="Stand. Genomic Sci.">
        <title>Complete genome sequence of Xylanimonas cellulosilytica type strain (XIL07).</title>
        <authorList>
            <person name="Foster B."/>
            <person name="Pukall R."/>
            <person name="Abt B."/>
            <person name="Nolan M."/>
            <person name="Glavina Del Rio T."/>
            <person name="Chen F."/>
            <person name="Lucas S."/>
            <person name="Tice H."/>
            <person name="Pitluck S."/>
            <person name="Cheng J.-F."/>
            <person name="Chertkov O."/>
            <person name="Brettin T."/>
            <person name="Han C."/>
            <person name="Detter J.C."/>
            <person name="Bruce D."/>
            <person name="Goodwin L."/>
            <person name="Ivanova N."/>
            <person name="Mavromatis K."/>
            <person name="Pati A."/>
            <person name="Mikhailova N."/>
            <person name="Chen A."/>
            <person name="Palaniappan K."/>
            <person name="Land M."/>
            <person name="Hauser L."/>
            <person name="Chang Y.-J."/>
            <person name="Jeffries C.D."/>
            <person name="Chain P."/>
            <person name="Rohde M."/>
            <person name="Goeker M."/>
            <person name="Bristow J."/>
            <person name="Eisen J.A."/>
            <person name="Markowitz V."/>
            <person name="Hugenholtz P."/>
            <person name="Kyrpides N.C."/>
            <person name="Klenk H.-P."/>
            <person name="Lapidus A."/>
        </authorList>
    </citation>
    <scope>NUCLEOTIDE SEQUENCE [LARGE SCALE GENOMIC DNA]</scope>
    <source>
        <strain evidence="8">DSM 15894 / CECT 5975 / LMG 20990 / XIL07</strain>
    </source>
</reference>
<dbReference type="eggNOG" id="COG1309">
    <property type="taxonomic scope" value="Bacteria"/>
</dbReference>
<dbReference type="PROSITE" id="PS50977">
    <property type="entry name" value="HTH_TETR_2"/>
    <property type="match status" value="1"/>
</dbReference>
<feature type="DNA-binding region" description="H-T-H motif" evidence="4">
    <location>
        <begin position="69"/>
        <end position="88"/>
    </location>
</feature>
<dbReference type="RefSeq" id="WP_012879548.1">
    <property type="nucleotide sequence ID" value="NC_013530.1"/>
</dbReference>
<name>D1BYD4_XYLCX</name>
<evidence type="ECO:0000256" key="2">
    <source>
        <dbReference type="ARBA" id="ARBA00023125"/>
    </source>
</evidence>
<accession>D1BYD4</accession>
<evidence type="ECO:0000259" key="6">
    <source>
        <dbReference type="PROSITE" id="PS50977"/>
    </source>
</evidence>
<dbReference type="PANTHER" id="PTHR30055:SF148">
    <property type="entry name" value="TETR-FAMILY TRANSCRIPTIONAL REGULATOR"/>
    <property type="match status" value="1"/>
</dbReference>
<dbReference type="STRING" id="446471.Xcel_2792"/>
<keyword evidence="8" id="KW-1185">Reference proteome</keyword>
<dbReference type="AlphaFoldDB" id="D1BYD4"/>
<dbReference type="KEGG" id="xce:Xcel_2792"/>
<dbReference type="Gene3D" id="1.10.10.60">
    <property type="entry name" value="Homeodomain-like"/>
    <property type="match status" value="1"/>
</dbReference>